<evidence type="ECO:0000256" key="1">
    <source>
        <dbReference type="ARBA" id="ARBA00004123"/>
    </source>
</evidence>
<keyword evidence="16" id="KW-1185">Reference proteome</keyword>
<dbReference type="Pfam" id="PF01336">
    <property type="entry name" value="tRNA_anti-codon"/>
    <property type="match status" value="1"/>
</dbReference>
<dbReference type="Pfam" id="PF04057">
    <property type="entry name" value="Rep-A_N"/>
    <property type="match status" value="1"/>
</dbReference>
<dbReference type="GO" id="GO:0140445">
    <property type="term" value="C:chromosome, telomeric repeat region"/>
    <property type="evidence" value="ECO:0007669"/>
    <property type="project" value="EnsemblFungi"/>
</dbReference>
<comment type="function">
    <text evidence="9">As part of the replication protein A (RPA/RP-A), a single-stranded DNA-binding heterotrimeric complex, may play an essential role in DNA replication, recombination and repair. Binds and stabilizes single-stranded DNA intermediates, preventing complementary DNA reannealing and recruiting different proteins involved in DNA metabolism.</text>
</comment>
<dbReference type="InterPro" id="IPR013955">
    <property type="entry name" value="Rep_factor-A_C"/>
</dbReference>
<keyword evidence="7 9" id="KW-0238">DNA-binding</keyword>
<accession>A0A197K1U5</accession>
<proteinExistence type="inferred from homology"/>
<dbReference type="AlphaFoldDB" id="A0A197K1U5"/>
<feature type="region of interest" description="Disordered" evidence="10">
    <location>
        <begin position="124"/>
        <end position="183"/>
    </location>
</feature>
<dbReference type="SUPFAM" id="SSF81995">
    <property type="entry name" value="beta-sandwich domain of Sec23/24"/>
    <property type="match status" value="1"/>
</dbReference>
<dbReference type="Gene3D" id="2.40.50.140">
    <property type="entry name" value="Nucleic acid-binding proteins"/>
    <property type="match status" value="4"/>
</dbReference>
<dbReference type="InterPro" id="IPR004365">
    <property type="entry name" value="NA-bd_OB_tRNA"/>
</dbReference>
<dbReference type="OrthoDB" id="1751331at2759"/>
<comment type="subcellular location">
    <subcellularLocation>
        <location evidence="1 9">Nucleus</location>
    </subcellularLocation>
</comment>
<feature type="compositionally biased region" description="Low complexity" evidence="10">
    <location>
        <begin position="126"/>
        <end position="173"/>
    </location>
</feature>
<evidence type="ECO:0000259" key="12">
    <source>
        <dbReference type="Pfam" id="PF04057"/>
    </source>
</evidence>
<dbReference type="CDD" id="cd04476">
    <property type="entry name" value="RPA1_DBD_C"/>
    <property type="match status" value="1"/>
</dbReference>
<keyword evidence="4 9" id="KW-0479">Metal-binding</keyword>
<dbReference type="CDD" id="cd04477">
    <property type="entry name" value="RPA1N"/>
    <property type="match status" value="1"/>
</dbReference>
<keyword evidence="8 9" id="KW-0539">Nucleus</keyword>
<dbReference type="GO" id="GO:0008270">
    <property type="term" value="F:zinc ion binding"/>
    <property type="evidence" value="ECO:0007669"/>
    <property type="project" value="UniProtKB-KW"/>
</dbReference>
<evidence type="ECO:0000259" key="11">
    <source>
        <dbReference type="Pfam" id="PF01336"/>
    </source>
</evidence>
<evidence type="ECO:0000256" key="4">
    <source>
        <dbReference type="ARBA" id="ARBA00022723"/>
    </source>
</evidence>
<evidence type="ECO:0000259" key="13">
    <source>
        <dbReference type="Pfam" id="PF08646"/>
    </source>
</evidence>
<evidence type="ECO:0000256" key="5">
    <source>
        <dbReference type="ARBA" id="ARBA00022771"/>
    </source>
</evidence>
<dbReference type="InterPro" id="IPR004591">
    <property type="entry name" value="Rfa1"/>
</dbReference>
<protein>
    <recommendedName>
        <fullName evidence="9">Replication protein A subunit</fullName>
    </recommendedName>
</protein>
<feature type="domain" description="OB" evidence="11">
    <location>
        <begin position="195"/>
        <end position="278"/>
    </location>
</feature>
<evidence type="ECO:0000259" key="14">
    <source>
        <dbReference type="Pfam" id="PF16900"/>
    </source>
</evidence>
<dbReference type="STRING" id="1314771.A0A197K1U5"/>
<evidence type="ECO:0000313" key="16">
    <source>
        <dbReference type="Proteomes" id="UP000078512"/>
    </source>
</evidence>
<dbReference type="InterPro" id="IPR007199">
    <property type="entry name" value="Rep_factor-A_N"/>
</dbReference>
<keyword evidence="6 9" id="KW-0862">Zinc</keyword>
<dbReference type="GO" id="GO:0006281">
    <property type="term" value="P:DNA repair"/>
    <property type="evidence" value="ECO:0007669"/>
    <property type="project" value="EnsemblFungi"/>
</dbReference>
<dbReference type="Pfam" id="PF16900">
    <property type="entry name" value="REPA_OB_2"/>
    <property type="match status" value="1"/>
</dbReference>
<keyword evidence="5 9" id="KW-0863">Zinc-finger</keyword>
<dbReference type="GO" id="GO:0006310">
    <property type="term" value="P:DNA recombination"/>
    <property type="evidence" value="ECO:0007669"/>
    <property type="project" value="InterPro"/>
</dbReference>
<dbReference type="PANTHER" id="PTHR47165">
    <property type="entry name" value="OS03G0429900 PROTEIN"/>
    <property type="match status" value="1"/>
</dbReference>
<evidence type="ECO:0000256" key="2">
    <source>
        <dbReference type="ARBA" id="ARBA00005690"/>
    </source>
</evidence>
<feature type="domain" description="Replication protein A OB" evidence="14">
    <location>
        <begin position="306"/>
        <end position="403"/>
    </location>
</feature>
<name>A0A197K1U5_9FUNG</name>
<reference evidence="15 16" key="1">
    <citation type="submission" date="2016-05" db="EMBL/GenBank/DDBJ databases">
        <title>Genome sequencing reveals origins of a unique bacterial endosymbiosis in the earliest lineages of terrestrial Fungi.</title>
        <authorList>
            <consortium name="DOE Joint Genome Institute"/>
            <person name="Uehling J."/>
            <person name="Gryganskyi A."/>
            <person name="Hameed K."/>
            <person name="Tschaplinski T."/>
            <person name="Misztal P."/>
            <person name="Wu S."/>
            <person name="Desiro A."/>
            <person name="Vande Pol N."/>
            <person name="Du Z.-Y."/>
            <person name="Zienkiewicz A."/>
            <person name="Zienkiewicz K."/>
            <person name="Morin E."/>
            <person name="Tisserant E."/>
            <person name="Splivallo R."/>
            <person name="Hainaut M."/>
            <person name="Henrissat B."/>
            <person name="Ohm R."/>
            <person name="Kuo A."/>
            <person name="Yan J."/>
            <person name="Lipzen A."/>
            <person name="Nolan M."/>
            <person name="Labutti K."/>
            <person name="Barry K."/>
            <person name="Goldstein A."/>
            <person name="Labbe J."/>
            <person name="Schadt C."/>
            <person name="Tuskan G."/>
            <person name="Grigoriev I."/>
            <person name="Martin F."/>
            <person name="Vilgalys R."/>
            <person name="Bonito G."/>
        </authorList>
    </citation>
    <scope>NUCLEOTIDE SEQUENCE [LARGE SCALE GENOMIC DNA]</scope>
    <source>
        <strain evidence="15 16">AG-77</strain>
    </source>
</reference>
<gene>
    <name evidence="15" type="ORF">K457DRAFT_31482</name>
</gene>
<dbReference type="GO" id="GO:0003697">
    <property type="term" value="F:single-stranded DNA binding"/>
    <property type="evidence" value="ECO:0007669"/>
    <property type="project" value="EnsemblFungi"/>
</dbReference>
<dbReference type="GO" id="GO:0035861">
    <property type="term" value="C:site of double-strand break"/>
    <property type="evidence" value="ECO:0007669"/>
    <property type="project" value="EnsemblFungi"/>
</dbReference>
<organism evidence="15 16">
    <name type="scientific">Linnemannia elongata AG-77</name>
    <dbReference type="NCBI Taxonomy" id="1314771"/>
    <lineage>
        <taxon>Eukaryota</taxon>
        <taxon>Fungi</taxon>
        <taxon>Fungi incertae sedis</taxon>
        <taxon>Mucoromycota</taxon>
        <taxon>Mortierellomycotina</taxon>
        <taxon>Mortierellomycetes</taxon>
        <taxon>Mortierellales</taxon>
        <taxon>Mortierellaceae</taxon>
        <taxon>Linnemannia</taxon>
    </lineage>
</organism>
<feature type="domain" description="Replication factor A C-terminal" evidence="13">
    <location>
        <begin position="459"/>
        <end position="601"/>
    </location>
</feature>
<dbReference type="Pfam" id="PF08646">
    <property type="entry name" value="Rep_fac-A_C"/>
    <property type="match status" value="1"/>
</dbReference>
<dbReference type="FunFam" id="2.40.50.140:FF:000064">
    <property type="entry name" value="Replication protein A subunit"/>
    <property type="match status" value="1"/>
</dbReference>
<evidence type="ECO:0000313" key="15">
    <source>
        <dbReference type="EMBL" id="OAQ30666.1"/>
    </source>
</evidence>
<dbReference type="InterPro" id="IPR047192">
    <property type="entry name" value="Euk_RPA1_DBD_C"/>
</dbReference>
<evidence type="ECO:0000256" key="8">
    <source>
        <dbReference type="ARBA" id="ARBA00023242"/>
    </source>
</evidence>
<evidence type="ECO:0000256" key="3">
    <source>
        <dbReference type="ARBA" id="ARBA00022705"/>
    </source>
</evidence>
<dbReference type="PANTHER" id="PTHR47165:SF4">
    <property type="entry name" value="OS03G0429900 PROTEIN"/>
    <property type="match status" value="1"/>
</dbReference>
<dbReference type="GO" id="GO:0007004">
    <property type="term" value="P:telomere maintenance via telomerase"/>
    <property type="evidence" value="ECO:0007669"/>
    <property type="project" value="EnsemblFungi"/>
</dbReference>
<dbReference type="FunFam" id="2.40.50.140:FF:000041">
    <property type="entry name" value="Replication protein A subunit"/>
    <property type="match status" value="1"/>
</dbReference>
<evidence type="ECO:0000256" key="6">
    <source>
        <dbReference type="ARBA" id="ARBA00022833"/>
    </source>
</evidence>
<dbReference type="Proteomes" id="UP000078512">
    <property type="component" value="Unassembled WGS sequence"/>
</dbReference>
<dbReference type="CDD" id="cd04475">
    <property type="entry name" value="RPA1_DBD_B"/>
    <property type="match status" value="1"/>
</dbReference>
<evidence type="ECO:0000256" key="10">
    <source>
        <dbReference type="SAM" id="MobiDB-lite"/>
    </source>
</evidence>
<evidence type="ECO:0000256" key="9">
    <source>
        <dbReference type="RuleBase" id="RU364130"/>
    </source>
</evidence>
<feature type="domain" description="Replication factor-A protein 1 N-terminal" evidence="12">
    <location>
        <begin position="7"/>
        <end position="103"/>
    </location>
</feature>
<dbReference type="GO" id="GO:0000785">
    <property type="term" value="C:chromatin"/>
    <property type="evidence" value="ECO:0007669"/>
    <property type="project" value="EnsemblFungi"/>
</dbReference>
<dbReference type="SUPFAM" id="SSF50249">
    <property type="entry name" value="Nucleic acid-binding proteins"/>
    <property type="match status" value="4"/>
</dbReference>
<comment type="similarity">
    <text evidence="2 9">Belongs to the replication factor A protein 1 family.</text>
</comment>
<dbReference type="FunFam" id="2.40.50.140:FF:000090">
    <property type="entry name" value="Replication protein A subunit"/>
    <property type="match status" value="1"/>
</dbReference>
<dbReference type="InterPro" id="IPR012340">
    <property type="entry name" value="NA-bd_OB-fold"/>
</dbReference>
<dbReference type="NCBIfam" id="TIGR00617">
    <property type="entry name" value="rpa1"/>
    <property type="match status" value="1"/>
</dbReference>
<evidence type="ECO:0000256" key="7">
    <source>
        <dbReference type="ARBA" id="ARBA00023125"/>
    </source>
</evidence>
<keyword evidence="3 9" id="KW-0235">DNA replication</keyword>
<dbReference type="EMBL" id="KV442034">
    <property type="protein sequence ID" value="OAQ30666.1"/>
    <property type="molecule type" value="Genomic_DNA"/>
</dbReference>
<dbReference type="InterPro" id="IPR031657">
    <property type="entry name" value="REPA_OB_2"/>
</dbReference>
<dbReference type="CDD" id="cd04474">
    <property type="entry name" value="RPA1_DBD_A"/>
    <property type="match status" value="1"/>
</dbReference>
<sequence length="610" mass="67965">MTNNPCTPNAIEAIYNERPITAPILQVLNTKPMPQAQPGAPLRYRVLFSDGVHVLQGILGTPLNPLVESKALQKYTIIKLNKHTIRPVSGKKLILAVDLDILDQFGDIAKIGEPLAIDAEVAAPQGGAPTSASGTAARPQQPQQQQQQQFRAPQSNPYQQQMHQQQNHQPHQPAMTPSGTPVFHIGSLNPYQNRWTIMARVTQKSDIKTWSKAGGNEGKLFSMTLMDESGEIKVTGFNQQVDDFYQMIEEGKVYYLSTAKVEIAKKQFSTVKNDYEIILQRDSQIQLAQDNEHHVPALRYEFVQLANLGNLNEKDLVDVIAIVTEVGEFTNNNNPKTNRPMLKRNLTLIDPSGFTTTVTLWGHQAETFALPAQNAVIAIKGASVSNFGGKTLNAFGGSSIKINPDIEEAFKLRGWFDKEAGSTNFQAHTSEYKANSTPRMTFDEVKNASANIDPAQTLYFETKGTIVMMSKSENTFQYPACPTTGCNKKVMEENGSWRCENCNKTVSEPDYRYIMGVNVSDHSGQEWIQAFNDSGMVITGRPAKDLVEHPEEIPLTFARATFKSYIFKCRAKQDTYRDEARTRITIVSATPIDWVAESQTLLKQLEEYGV</sequence>
<dbReference type="GO" id="GO:0005662">
    <property type="term" value="C:DNA replication factor A complex"/>
    <property type="evidence" value="ECO:0007669"/>
    <property type="project" value="EnsemblFungi"/>
</dbReference>
<dbReference type="GO" id="GO:0033260">
    <property type="term" value="P:nuclear DNA replication"/>
    <property type="evidence" value="ECO:0007669"/>
    <property type="project" value="EnsemblFungi"/>
</dbReference>
<comment type="subunit">
    <text evidence="9">Component of the heterotrimeric canonical replication protein A complex (RPA).</text>
</comment>